<dbReference type="EMBL" id="JABELV010000345">
    <property type="protein sequence ID" value="KAG7527290.1"/>
    <property type="molecule type" value="Genomic_DNA"/>
</dbReference>
<dbReference type="InterPro" id="IPR011990">
    <property type="entry name" value="TPR-like_helical_dom_sf"/>
</dbReference>
<dbReference type="AlphaFoldDB" id="A0A8K0NMF1"/>
<keyword evidence="3" id="KW-1185">Reference proteome</keyword>
<feature type="compositionally biased region" description="Polar residues" evidence="1">
    <location>
        <begin position="321"/>
        <end position="330"/>
    </location>
</feature>
<feature type="region of interest" description="Disordered" evidence="1">
    <location>
        <begin position="321"/>
        <end position="381"/>
    </location>
</feature>
<dbReference type="PANTHER" id="PTHR14094:SF9">
    <property type="entry name" value="SIGNAL RECOGNITION PARTICLE SUBUNIT SRP72"/>
    <property type="match status" value="1"/>
</dbReference>
<dbReference type="GO" id="GO:0005786">
    <property type="term" value="C:signal recognition particle, endoplasmic reticulum targeting"/>
    <property type="evidence" value="ECO:0007669"/>
    <property type="project" value="TreeGrafter"/>
</dbReference>
<dbReference type="GO" id="GO:0006614">
    <property type="term" value="P:SRP-dependent cotranslational protein targeting to membrane"/>
    <property type="evidence" value="ECO:0007669"/>
    <property type="project" value="InterPro"/>
</dbReference>
<dbReference type="SUPFAM" id="SSF48452">
    <property type="entry name" value="TPR-like"/>
    <property type="match status" value="1"/>
</dbReference>
<gene>
    <name evidence="2" type="ORF">FFLO_07080</name>
</gene>
<evidence type="ECO:0000313" key="2">
    <source>
        <dbReference type="EMBL" id="KAG7527290.1"/>
    </source>
</evidence>
<protein>
    <recommendedName>
        <fullName evidence="4">Signal recognition particle subunit SRP72</fullName>
    </recommendedName>
</protein>
<dbReference type="InterPro" id="IPR026270">
    <property type="entry name" value="SRP72"/>
</dbReference>
<comment type="caution">
    <text evidence="2">The sequence shown here is derived from an EMBL/GenBank/DDBJ whole genome shotgun (WGS) entry which is preliminary data.</text>
</comment>
<dbReference type="Gene3D" id="1.25.40.10">
    <property type="entry name" value="Tetratricopeptide repeat domain"/>
    <property type="match status" value="1"/>
</dbReference>
<sequence>MSQKPSTLKPRPASNAGAAGRSRPKFTPRAPASTEDRLKKLHAGLVDQINEGYLENAIKTCRKILVLDPKSLPAFKTLLFLLLQTDQYPTALASFEEYHHANSPLKPSPSDNADDFEFERAYCLYRLHRGDEALKMIERMESSSTNMSTMGYETEQGRKVGHLKGQILYRAGNYSTAEQTYNDLLTSCPSDSPESSDILDNLNSTHTHLDFQKDGFRAQLSSSSSNVDMESLERDLPALGRVAKAGMGVMGEEASGKVGESSASAAAVASGSKVGVQLQDVSVKSRTRHKLPKGVVKGKAVEQDPDRWLPLLQRRSYQAQLAQNPSSLGQNKKRRNGAGNSKPGPGKEVSGLGMQGSTSEDVKVGGNGSGGATRRKGKKGR</sequence>
<evidence type="ECO:0008006" key="4">
    <source>
        <dbReference type="Google" id="ProtNLM"/>
    </source>
</evidence>
<dbReference type="GO" id="GO:0008312">
    <property type="term" value="F:7S RNA binding"/>
    <property type="evidence" value="ECO:0007669"/>
    <property type="project" value="TreeGrafter"/>
</dbReference>
<name>A0A8K0NMF1_9TREE</name>
<organism evidence="2 3">
    <name type="scientific">Filobasidium floriforme</name>
    <dbReference type="NCBI Taxonomy" id="5210"/>
    <lineage>
        <taxon>Eukaryota</taxon>
        <taxon>Fungi</taxon>
        <taxon>Dikarya</taxon>
        <taxon>Basidiomycota</taxon>
        <taxon>Agaricomycotina</taxon>
        <taxon>Tremellomycetes</taxon>
        <taxon>Filobasidiales</taxon>
        <taxon>Filobasidiaceae</taxon>
        <taxon>Filobasidium</taxon>
    </lineage>
</organism>
<dbReference type="PANTHER" id="PTHR14094">
    <property type="entry name" value="SIGNAL RECOGNITION PARTICLE 72"/>
    <property type="match status" value="1"/>
</dbReference>
<reference evidence="2" key="1">
    <citation type="submission" date="2020-04" db="EMBL/GenBank/DDBJ databases">
        <title>Analysis of mating type loci in Filobasidium floriforme.</title>
        <authorList>
            <person name="Nowrousian M."/>
        </authorList>
    </citation>
    <scope>NUCLEOTIDE SEQUENCE</scope>
    <source>
        <strain evidence="2">CBS 6242</strain>
    </source>
</reference>
<evidence type="ECO:0000256" key="1">
    <source>
        <dbReference type="SAM" id="MobiDB-lite"/>
    </source>
</evidence>
<dbReference type="GO" id="GO:0043022">
    <property type="term" value="F:ribosome binding"/>
    <property type="evidence" value="ECO:0007669"/>
    <property type="project" value="TreeGrafter"/>
</dbReference>
<dbReference type="Proteomes" id="UP000812966">
    <property type="component" value="Unassembled WGS sequence"/>
</dbReference>
<proteinExistence type="predicted"/>
<feature type="region of interest" description="Disordered" evidence="1">
    <location>
        <begin position="1"/>
        <end position="35"/>
    </location>
</feature>
<accession>A0A8K0NMF1</accession>
<evidence type="ECO:0000313" key="3">
    <source>
        <dbReference type="Proteomes" id="UP000812966"/>
    </source>
</evidence>